<evidence type="ECO:0000313" key="2">
    <source>
        <dbReference type="EMBL" id="MDC7785495.1"/>
    </source>
</evidence>
<evidence type="ECO:0000313" key="3">
    <source>
        <dbReference type="Proteomes" id="UP001165652"/>
    </source>
</evidence>
<accession>A0ABT5J8W1</accession>
<feature type="chain" id="PRO_5046901873" evidence="1">
    <location>
        <begin position="24"/>
        <end position="174"/>
    </location>
</feature>
<feature type="signal peptide" evidence="1">
    <location>
        <begin position="1"/>
        <end position="23"/>
    </location>
</feature>
<comment type="caution">
    <text evidence="2">The sequence shown here is derived from an EMBL/GenBank/DDBJ whole genome shotgun (WGS) entry which is preliminary data.</text>
</comment>
<gene>
    <name evidence="2" type="ORF">PQJ73_07355</name>
</gene>
<keyword evidence="1" id="KW-0732">Signal</keyword>
<organism evidence="2 3">
    <name type="scientific">Rhodoplanes tepidamans</name>
    <name type="common">Rhodoplanes cryptolactis</name>
    <dbReference type="NCBI Taxonomy" id="200616"/>
    <lineage>
        <taxon>Bacteria</taxon>
        <taxon>Pseudomonadati</taxon>
        <taxon>Pseudomonadota</taxon>
        <taxon>Alphaproteobacteria</taxon>
        <taxon>Hyphomicrobiales</taxon>
        <taxon>Nitrobacteraceae</taxon>
        <taxon>Rhodoplanes</taxon>
    </lineage>
</organism>
<dbReference type="EMBL" id="JAQQLI010000008">
    <property type="protein sequence ID" value="MDC7785495.1"/>
    <property type="molecule type" value="Genomic_DNA"/>
</dbReference>
<name>A0ABT5J8W1_RHOTP</name>
<reference evidence="2" key="2">
    <citation type="submission" date="2023-02" db="EMBL/GenBank/DDBJ databases">
        <authorList>
            <person name="Rayyan A."/>
            <person name="Meyer T."/>
            <person name="Kyndt J.A."/>
        </authorList>
    </citation>
    <scope>NUCLEOTIDE SEQUENCE</scope>
    <source>
        <strain evidence="2">DSM 9987</strain>
    </source>
</reference>
<dbReference type="RefSeq" id="WP_272776341.1">
    <property type="nucleotide sequence ID" value="NZ_JAQQLI010000008.1"/>
</dbReference>
<sequence length="174" mass="18497">MTVFRVVKLLLPFVLLPLGAAAAQDRVTTGFVLRVPVPAPAPGQGPERPALVEHGLSVTRREGPMAEPGRAGLLVECRQGTLALLAVDLDWPPGSEPVGEVDVTVQLDHVTSAERWRILGNAYAAPDAAALLDRFRAARTFALQVRTAAGERELSFDVHGFAEAAGRLRGACAF</sequence>
<reference evidence="2" key="1">
    <citation type="journal article" date="2023" name="Microbiol Resour">
        <title>Genome Sequences of Rhodoplanes serenus and Two Thermotolerant Strains, Rhodoplanes tepidamans and 'Rhodoplanes cryptolactis,' Further Refine the Genus.</title>
        <authorList>
            <person name="Rayyan A.A."/>
            <person name="Kyndt J.A."/>
        </authorList>
    </citation>
    <scope>NUCLEOTIDE SEQUENCE</scope>
    <source>
        <strain evidence="2">DSM 9987</strain>
    </source>
</reference>
<evidence type="ECO:0000256" key="1">
    <source>
        <dbReference type="SAM" id="SignalP"/>
    </source>
</evidence>
<dbReference type="Proteomes" id="UP001165652">
    <property type="component" value="Unassembled WGS sequence"/>
</dbReference>
<keyword evidence="3" id="KW-1185">Reference proteome</keyword>
<proteinExistence type="predicted"/>
<protein>
    <submittedName>
        <fullName evidence="2">Uncharacterized protein</fullName>
    </submittedName>
</protein>